<name>A0A8E2B0I4_9APHY</name>
<gene>
    <name evidence="2" type="ORF">OBBRIDRAFT_635524</name>
</gene>
<dbReference type="AlphaFoldDB" id="A0A8E2B0I4"/>
<keyword evidence="3" id="KW-1185">Reference proteome</keyword>
<evidence type="ECO:0000313" key="3">
    <source>
        <dbReference type="Proteomes" id="UP000250043"/>
    </source>
</evidence>
<proteinExistence type="predicted"/>
<evidence type="ECO:0000313" key="2">
    <source>
        <dbReference type="EMBL" id="OCH89977.1"/>
    </source>
</evidence>
<dbReference type="EMBL" id="KV722415">
    <property type="protein sequence ID" value="OCH89977.1"/>
    <property type="molecule type" value="Genomic_DNA"/>
</dbReference>
<dbReference type="Proteomes" id="UP000250043">
    <property type="component" value="Unassembled WGS sequence"/>
</dbReference>
<organism evidence="2 3">
    <name type="scientific">Obba rivulosa</name>
    <dbReference type="NCBI Taxonomy" id="1052685"/>
    <lineage>
        <taxon>Eukaryota</taxon>
        <taxon>Fungi</taxon>
        <taxon>Dikarya</taxon>
        <taxon>Basidiomycota</taxon>
        <taxon>Agaricomycotina</taxon>
        <taxon>Agaricomycetes</taxon>
        <taxon>Polyporales</taxon>
        <taxon>Gelatoporiaceae</taxon>
        <taxon>Obba</taxon>
    </lineage>
</organism>
<protein>
    <submittedName>
        <fullName evidence="2">Uncharacterized protein</fullName>
    </submittedName>
</protein>
<accession>A0A8E2B0I4</accession>
<evidence type="ECO:0000256" key="1">
    <source>
        <dbReference type="SAM" id="MobiDB-lite"/>
    </source>
</evidence>
<feature type="region of interest" description="Disordered" evidence="1">
    <location>
        <begin position="61"/>
        <end position="112"/>
    </location>
</feature>
<reference evidence="2 3" key="1">
    <citation type="submission" date="2016-07" db="EMBL/GenBank/DDBJ databases">
        <title>Draft genome of the white-rot fungus Obba rivulosa 3A-2.</title>
        <authorList>
            <consortium name="DOE Joint Genome Institute"/>
            <person name="Miettinen O."/>
            <person name="Riley R."/>
            <person name="Acob R."/>
            <person name="Barry K."/>
            <person name="Cullen D."/>
            <person name="De Vries R."/>
            <person name="Hainaut M."/>
            <person name="Hatakka A."/>
            <person name="Henrissat B."/>
            <person name="Hilden K."/>
            <person name="Kuo R."/>
            <person name="Labutti K."/>
            <person name="Lipzen A."/>
            <person name="Makela M.R."/>
            <person name="Sandor L."/>
            <person name="Spatafora J.W."/>
            <person name="Grigoriev I.V."/>
            <person name="Hibbett D.S."/>
        </authorList>
    </citation>
    <scope>NUCLEOTIDE SEQUENCE [LARGE SCALE GENOMIC DNA]</scope>
    <source>
        <strain evidence="2 3">3A-2</strain>
    </source>
</reference>
<sequence>MVLHLLPPRRYTAMCYHPASNSQPTQPKTKAKGALKKVLTALTGNKDAAHPRLSLPRHLRKLSTLPSKIPHLRSRKATTSMDEMGHTSGAQTTVSARVDPAPTPSESDDTAVVTPDASRFTSLHVDNTEVPIQSTPSCETVYGSVLDVSTMELYKLYMDGEAANEADTTIVSYSVVYAIKSEVAFVGKEREATSIEEVPTSEKEDAKKPPLSVAASMAPMNASDTNVLGVTKHLRQIKSDFGHFVVHEGGKFDLRLMELRRTKSFLSKNIISMTNPPTEHQLADSFQNTEGIATVAADTDPLPLKTGGNGAPPAEHSDTQCILVSVDNVRPPITERLESIDSARLEELSSDMELNMSKRKGFFVVWRIRNTLNGHVNVAHSISLRSSASVAHPDVISKTRGAHECTTHGRSFLGVRYILPKQSLRGLSRGPCKAPDVVDEDVLVQVQPLSPGEQHATLRFGTLQGDNPLLPKPAFRRKLSALFANGARVLCEKVEKPFKTRVKAPALPASPVTSERRFTFRMRRVPQSRGPALEVNDNPYGHAEELERERQMVRLAAYVLAQLRREEM</sequence>